<dbReference type="PANTHER" id="PTHR13504:SF38">
    <property type="entry name" value="FIDO DOMAIN-CONTAINING PROTEIN"/>
    <property type="match status" value="1"/>
</dbReference>
<dbReference type="EMBL" id="LKBA01000006">
    <property type="protein sequence ID" value="KPN63677.1"/>
    <property type="molecule type" value="Genomic_DNA"/>
</dbReference>
<dbReference type="PANTHER" id="PTHR13504">
    <property type="entry name" value="FIDO DOMAIN-CONTAINING PROTEIN DDB_G0283145"/>
    <property type="match status" value="1"/>
</dbReference>
<accession>A0A0P7J671</accession>
<evidence type="ECO:0000313" key="4">
    <source>
        <dbReference type="EMBL" id="KPN63677.1"/>
    </source>
</evidence>
<reference evidence="4 5" key="1">
    <citation type="submission" date="2015-09" db="EMBL/GenBank/DDBJ databases">
        <title>Draft genome sequence of Aliiroseovarius crassostreae CV919-312TSm, the causative agent of Roseovarius Oyster Disease (formerly Juvenile Oyster Disease).</title>
        <authorList>
            <person name="Kessner L."/>
            <person name="Spinard E."/>
            <person name="Nelson D."/>
        </authorList>
    </citation>
    <scope>NUCLEOTIDE SEQUENCE [LARGE SCALE GENOMIC DNA]</scope>
    <source>
        <strain evidence="4 5">CV919-312</strain>
    </source>
</reference>
<evidence type="ECO:0000313" key="5">
    <source>
        <dbReference type="Proteomes" id="UP000050471"/>
    </source>
</evidence>
<dbReference type="SUPFAM" id="SSF140931">
    <property type="entry name" value="Fic-like"/>
    <property type="match status" value="1"/>
</dbReference>
<comment type="caution">
    <text evidence="4">The sequence shown here is derived from an EMBL/GenBank/DDBJ whole genome shotgun (WGS) entry which is preliminary data.</text>
</comment>
<feature type="active site" evidence="1">
    <location>
        <position position="125"/>
    </location>
</feature>
<name>A0A0P7J671_9RHOB</name>
<dbReference type="Pfam" id="PF02661">
    <property type="entry name" value="Fic"/>
    <property type="match status" value="1"/>
</dbReference>
<keyword evidence="2" id="KW-0067">ATP-binding</keyword>
<evidence type="ECO:0000259" key="3">
    <source>
        <dbReference type="PROSITE" id="PS51459"/>
    </source>
</evidence>
<organism evidence="4 5">
    <name type="scientific">Aliiroseovarius crassostreae</name>
    <dbReference type="NCBI Taxonomy" id="154981"/>
    <lineage>
        <taxon>Bacteria</taxon>
        <taxon>Pseudomonadati</taxon>
        <taxon>Pseudomonadota</taxon>
        <taxon>Alphaproteobacteria</taxon>
        <taxon>Rhodobacterales</taxon>
        <taxon>Paracoccaceae</taxon>
        <taxon>Aliiroseovarius</taxon>
    </lineage>
</organism>
<dbReference type="AlphaFoldDB" id="A0A0P7J671"/>
<dbReference type="PROSITE" id="PS51459">
    <property type="entry name" value="FIDO"/>
    <property type="match status" value="1"/>
</dbReference>
<dbReference type="InterPro" id="IPR003812">
    <property type="entry name" value="Fido"/>
</dbReference>
<evidence type="ECO:0000256" key="2">
    <source>
        <dbReference type="PIRSR" id="PIRSR640198-2"/>
    </source>
</evidence>
<dbReference type="Proteomes" id="UP000050471">
    <property type="component" value="Unassembled WGS sequence"/>
</dbReference>
<dbReference type="InterPro" id="IPR040198">
    <property type="entry name" value="Fido_containing"/>
</dbReference>
<sequence>MAEAGVNANGDDQTAEVLNYVRALETAIESLNELPISSRLIRTAHQQLLQNVGISRGEDKLPGEFKRDQNMIGGRTLEAARFIPAPPLQTADCMSDLEVFINSDRGAQYALIDMALVHYQFETIHPFADGNGRVGRMLISLMAVSRGLLDLPALFLSPALEGVKDDYIEKMYRVSAFGEWNEWLNFFFSAVTETARRTVDTIDRIISLQEIYREKAAAVSTSNNLQSVVDMLFEQPVIRPKDIVNHVGVTDAAARGLLSKLMETGILVEVDMYPKTWIALELIKNTRPD</sequence>
<dbReference type="InterPro" id="IPR036597">
    <property type="entry name" value="Fido-like_dom_sf"/>
</dbReference>
<feature type="domain" description="Fido" evidence="3">
    <location>
        <begin position="36"/>
        <end position="189"/>
    </location>
</feature>
<dbReference type="GO" id="GO:0005524">
    <property type="term" value="F:ATP binding"/>
    <property type="evidence" value="ECO:0007669"/>
    <property type="project" value="UniProtKB-KW"/>
</dbReference>
<dbReference type="STRING" id="154981.AKJ29_13740"/>
<proteinExistence type="predicted"/>
<dbReference type="Gene3D" id="1.10.3290.10">
    <property type="entry name" value="Fido-like domain"/>
    <property type="match status" value="1"/>
</dbReference>
<feature type="binding site" evidence="2">
    <location>
        <begin position="129"/>
        <end position="136"/>
    </location>
    <ligand>
        <name>ATP</name>
        <dbReference type="ChEBI" id="CHEBI:30616"/>
    </ligand>
</feature>
<protein>
    <recommendedName>
        <fullName evidence="3">Fido domain-containing protein</fullName>
    </recommendedName>
</protein>
<keyword evidence="2" id="KW-0547">Nucleotide-binding</keyword>
<evidence type="ECO:0000256" key="1">
    <source>
        <dbReference type="PIRSR" id="PIRSR640198-1"/>
    </source>
</evidence>
<gene>
    <name evidence="4" type="ORF">AKJ29_13740</name>
</gene>
<keyword evidence="5" id="KW-1185">Reference proteome</keyword>